<dbReference type="AlphaFoldDB" id="A0A1M6D2U0"/>
<dbReference type="InterPro" id="IPR045444">
    <property type="entry name" value="DUF6503"/>
</dbReference>
<protein>
    <recommendedName>
        <fullName evidence="3">Deoxyribose-phosphate aldolase</fullName>
    </recommendedName>
</protein>
<dbReference type="EMBL" id="FQYU01000001">
    <property type="protein sequence ID" value="SHI67433.1"/>
    <property type="molecule type" value="Genomic_DNA"/>
</dbReference>
<proteinExistence type="predicted"/>
<keyword evidence="2" id="KW-1185">Reference proteome</keyword>
<organism evidence="1 2">
    <name type="scientific">Pseudozobellia thermophila</name>
    <dbReference type="NCBI Taxonomy" id="192903"/>
    <lineage>
        <taxon>Bacteria</taxon>
        <taxon>Pseudomonadati</taxon>
        <taxon>Bacteroidota</taxon>
        <taxon>Flavobacteriia</taxon>
        <taxon>Flavobacteriales</taxon>
        <taxon>Flavobacteriaceae</taxon>
        <taxon>Pseudozobellia</taxon>
    </lineage>
</organism>
<name>A0A1M6D2U0_9FLAO</name>
<dbReference type="Pfam" id="PF20113">
    <property type="entry name" value="DUF6503"/>
    <property type="match status" value="1"/>
</dbReference>
<dbReference type="OrthoDB" id="982433at2"/>
<dbReference type="STRING" id="192903.SAMN04488513_101959"/>
<evidence type="ECO:0000313" key="2">
    <source>
        <dbReference type="Proteomes" id="UP000184543"/>
    </source>
</evidence>
<reference evidence="2" key="1">
    <citation type="submission" date="2016-11" db="EMBL/GenBank/DDBJ databases">
        <authorList>
            <person name="Varghese N."/>
            <person name="Submissions S."/>
        </authorList>
    </citation>
    <scope>NUCLEOTIDE SEQUENCE [LARGE SCALE GENOMIC DNA]</scope>
    <source>
        <strain evidence="2">DSM 19858</strain>
    </source>
</reference>
<evidence type="ECO:0000313" key="1">
    <source>
        <dbReference type="EMBL" id="SHI67433.1"/>
    </source>
</evidence>
<dbReference type="RefSeq" id="WP_072989290.1">
    <property type="nucleotide sequence ID" value="NZ_FQYU01000001.1"/>
</dbReference>
<sequence>MNKHLILPALTILLLVTACKTEKKEMKKAPVTTATASPKDSTPAQSEQLIKNAIAAHGGALYDMAHYGFTFRKKHYTFNNKNGKFVYTAEETKDGKTLKDVLENGRLTRYLNGTAVELSEKDVAKYTEALNSVIYFATLPHKLKDKSVISTYLGKTQIKGQPYDMVEVRFRPEGGGVDHDDVFLYWFHGQTATMDYLAYKYNTNGGGVRFRSAYNPRTIDGVRFQDYVNYKAEVGTPLKQLPELFEKGALTELSRIETEDVVNLKKH</sequence>
<dbReference type="Proteomes" id="UP000184543">
    <property type="component" value="Unassembled WGS sequence"/>
</dbReference>
<accession>A0A1M6D2U0</accession>
<gene>
    <name evidence="1" type="ORF">SAMN04488513_101959</name>
</gene>
<dbReference type="PROSITE" id="PS51257">
    <property type="entry name" value="PROKAR_LIPOPROTEIN"/>
    <property type="match status" value="1"/>
</dbReference>
<evidence type="ECO:0008006" key="3">
    <source>
        <dbReference type="Google" id="ProtNLM"/>
    </source>
</evidence>